<dbReference type="Proteomes" id="UP000037247">
    <property type="component" value="Unassembled WGS sequence"/>
</dbReference>
<keyword evidence="1" id="KW-0472">Membrane</keyword>
<evidence type="ECO:0008006" key="4">
    <source>
        <dbReference type="Google" id="ProtNLM"/>
    </source>
</evidence>
<feature type="transmembrane region" description="Helical" evidence="1">
    <location>
        <begin position="21"/>
        <end position="39"/>
    </location>
</feature>
<reference evidence="2 3" key="1">
    <citation type="submission" date="2015-05" db="EMBL/GenBank/DDBJ databases">
        <title>Draft genome sequence of the bacterium Gordonia jacobaea a new member of the Gordonia genus.</title>
        <authorList>
            <person name="Jimenez-Galisteo G."/>
            <person name="Dominguez A."/>
            <person name="Munoz E."/>
            <person name="Vinas M."/>
        </authorList>
    </citation>
    <scope>NUCLEOTIDE SEQUENCE [LARGE SCALE GENOMIC DNA]</scope>
    <source>
        <strain evidence="3">mv1</strain>
    </source>
</reference>
<evidence type="ECO:0000256" key="1">
    <source>
        <dbReference type="SAM" id="Phobius"/>
    </source>
</evidence>
<keyword evidence="1" id="KW-1133">Transmembrane helix</keyword>
<evidence type="ECO:0000313" key="3">
    <source>
        <dbReference type="Proteomes" id="UP000037247"/>
    </source>
</evidence>
<gene>
    <name evidence="2" type="ORF">ABW18_19700</name>
</gene>
<name>A0ABR5I7Q9_9ACTN</name>
<protein>
    <recommendedName>
        <fullName evidence="4">Extracellular solute-binding protein</fullName>
    </recommendedName>
</protein>
<evidence type="ECO:0000313" key="2">
    <source>
        <dbReference type="EMBL" id="KNA89638.1"/>
    </source>
</evidence>
<keyword evidence="3" id="KW-1185">Reference proteome</keyword>
<organism evidence="2 3">
    <name type="scientific">Gordonia jacobaea</name>
    <dbReference type="NCBI Taxonomy" id="122202"/>
    <lineage>
        <taxon>Bacteria</taxon>
        <taxon>Bacillati</taxon>
        <taxon>Actinomycetota</taxon>
        <taxon>Actinomycetes</taxon>
        <taxon>Mycobacteriales</taxon>
        <taxon>Gordoniaceae</taxon>
        <taxon>Gordonia</taxon>
    </lineage>
</organism>
<proteinExistence type="predicted"/>
<dbReference type="RefSeq" id="WP_049700690.1">
    <property type="nucleotide sequence ID" value="NZ_JAQDQF010000001.1"/>
</dbReference>
<sequence length="399" mass="41447">MAHHRVTGGGNGIRQRGVSRGLVFVLLALVLIAAVIVAWQQLGDHLDKQADSAAASCIEGPATVDVVADADVAPALIAIAREFGASKPVVRDHCITVAVRAGDAKTTLDGLAGNWDAASMGAYPAAWIPQSSVWAAELAQAKPSALEGTPTSLVTSPVVLATSAELGSKIDGKIDWGQVPTLQQRDGSLRDFDMTGWGSLRMAMPLGAQSDASSLAAQAVAMRVMRTTGPLTNDDASSDRVASSVGAMLDGAPQSPDGSPVGAATVMRDATDAKTSPIHAVPITEQQLYKLTREDSTARLAEIVPSGPTPFADFPIVRLAGDQVSPVASAAIADFFRFAQDQKHLSLLTSQGFRGNAPLPPATKTVGFPITKEPMPQPENSAIVTINKLVYGRDFGPSS</sequence>
<comment type="caution">
    <text evidence="2">The sequence shown here is derived from an EMBL/GenBank/DDBJ whole genome shotgun (WGS) entry which is preliminary data.</text>
</comment>
<accession>A0ABR5I7Q9</accession>
<dbReference type="EMBL" id="LDTZ01000023">
    <property type="protein sequence ID" value="KNA89638.1"/>
    <property type="molecule type" value="Genomic_DNA"/>
</dbReference>
<dbReference type="Pfam" id="PF13531">
    <property type="entry name" value="SBP_bac_11"/>
    <property type="match status" value="1"/>
</dbReference>
<keyword evidence="1" id="KW-0812">Transmembrane</keyword>